<evidence type="ECO:0000313" key="2">
    <source>
        <dbReference type="Proteomes" id="UP001596972"/>
    </source>
</evidence>
<evidence type="ECO:0000313" key="1">
    <source>
        <dbReference type="EMBL" id="MFD0902911.1"/>
    </source>
</evidence>
<reference evidence="2" key="1">
    <citation type="journal article" date="2019" name="Int. J. Syst. Evol. Microbiol.">
        <title>The Global Catalogue of Microorganisms (GCM) 10K type strain sequencing project: providing services to taxonomists for standard genome sequencing and annotation.</title>
        <authorList>
            <consortium name="The Broad Institute Genomics Platform"/>
            <consortium name="The Broad Institute Genome Sequencing Center for Infectious Disease"/>
            <person name="Wu L."/>
            <person name="Ma J."/>
        </authorList>
    </citation>
    <scope>NUCLEOTIDE SEQUENCE [LARGE SCALE GENOMIC DNA]</scope>
    <source>
        <strain evidence="2">JCM 31202</strain>
    </source>
</reference>
<accession>A0ABW3EVZ6</accession>
<organism evidence="1 2">
    <name type="scientific">Actinomadura sediminis</name>
    <dbReference type="NCBI Taxonomy" id="1038904"/>
    <lineage>
        <taxon>Bacteria</taxon>
        <taxon>Bacillati</taxon>
        <taxon>Actinomycetota</taxon>
        <taxon>Actinomycetes</taxon>
        <taxon>Streptosporangiales</taxon>
        <taxon>Thermomonosporaceae</taxon>
        <taxon>Actinomadura</taxon>
    </lineage>
</organism>
<dbReference type="Proteomes" id="UP001596972">
    <property type="component" value="Unassembled WGS sequence"/>
</dbReference>
<gene>
    <name evidence="1" type="ORF">ACFQ11_21115</name>
</gene>
<dbReference type="RefSeq" id="WP_378301166.1">
    <property type="nucleotide sequence ID" value="NZ_JBHTJA010000044.1"/>
</dbReference>
<dbReference type="EMBL" id="JBHTJA010000044">
    <property type="protein sequence ID" value="MFD0902911.1"/>
    <property type="molecule type" value="Genomic_DNA"/>
</dbReference>
<name>A0ABW3EVZ6_9ACTN</name>
<keyword evidence="2" id="KW-1185">Reference proteome</keyword>
<proteinExistence type="predicted"/>
<comment type="caution">
    <text evidence="1">The sequence shown here is derived from an EMBL/GenBank/DDBJ whole genome shotgun (WGS) entry which is preliminary data.</text>
</comment>
<sequence length="66" mass="7119">MYARAGAREVGTLVTVRAERGGWCFYRSPDGRARARRPAPCGDTVAAAERLDDLLEPLLSPGTFPA</sequence>
<protein>
    <submittedName>
        <fullName evidence="1">Uncharacterized protein</fullName>
    </submittedName>
</protein>